<dbReference type="Gene3D" id="2.60.40.1180">
    <property type="entry name" value="Golgi alpha-mannosidase II"/>
    <property type="match status" value="1"/>
</dbReference>
<accession>A0A6J4U2P8</accession>
<evidence type="ECO:0000256" key="1">
    <source>
        <dbReference type="SAM" id="MobiDB-lite"/>
    </source>
</evidence>
<dbReference type="EC" id="3.2.1.-" evidence="3"/>
<dbReference type="InterPro" id="IPR033403">
    <property type="entry name" value="DUF5110"/>
</dbReference>
<reference evidence="3" key="1">
    <citation type="submission" date="2020-02" db="EMBL/GenBank/DDBJ databases">
        <authorList>
            <person name="Meier V. D."/>
        </authorList>
    </citation>
    <scope>NUCLEOTIDE SEQUENCE</scope>
    <source>
        <strain evidence="3">AVDCRST_MAG91</strain>
    </source>
</reference>
<dbReference type="Pfam" id="PF17137">
    <property type="entry name" value="DUF5110"/>
    <property type="match status" value="1"/>
</dbReference>
<feature type="non-terminal residue" evidence="3">
    <location>
        <position position="1"/>
    </location>
</feature>
<keyword evidence="3" id="KW-0378">Hydrolase</keyword>
<organism evidence="3">
    <name type="scientific">uncultured Sphingomonadaceae bacterium</name>
    <dbReference type="NCBI Taxonomy" id="169976"/>
    <lineage>
        <taxon>Bacteria</taxon>
        <taxon>Pseudomonadati</taxon>
        <taxon>Pseudomonadota</taxon>
        <taxon>Alphaproteobacteria</taxon>
        <taxon>Sphingomonadales</taxon>
        <taxon>Sphingomonadaceae</taxon>
        <taxon>environmental samples</taxon>
    </lineage>
</organism>
<gene>
    <name evidence="3" type="ORF">AVDCRST_MAG91-3451</name>
</gene>
<keyword evidence="3" id="KW-0326">Glycosidase</keyword>
<dbReference type="AlphaFoldDB" id="A0A6J4U2P8"/>
<feature type="non-terminal residue" evidence="3">
    <location>
        <position position="82"/>
    </location>
</feature>
<feature type="region of interest" description="Disordered" evidence="1">
    <location>
        <begin position="1"/>
        <end position="44"/>
    </location>
</feature>
<feature type="domain" description="DUF5110" evidence="2">
    <location>
        <begin position="52"/>
        <end position="80"/>
    </location>
</feature>
<dbReference type="GO" id="GO:0016798">
    <property type="term" value="F:hydrolase activity, acting on glycosyl bonds"/>
    <property type="evidence" value="ECO:0007669"/>
    <property type="project" value="UniProtKB-KW"/>
</dbReference>
<sequence length="82" mass="9541">VRRRAVRAHADLRARRIDRADRPRDPAHRRKSRRPPDAQRLHGRGRQLLALSLYEDDGVSRQYSNGAFARIPLRYDEANGTL</sequence>
<dbReference type="InterPro" id="IPR013780">
    <property type="entry name" value="Glyco_hydro_b"/>
</dbReference>
<evidence type="ECO:0000313" key="3">
    <source>
        <dbReference type="EMBL" id="CAA9536797.1"/>
    </source>
</evidence>
<protein>
    <submittedName>
        <fullName evidence="3">Alpha-xylosidase</fullName>
        <ecNumber evidence="3">3.2.1.-</ecNumber>
    </submittedName>
</protein>
<dbReference type="EMBL" id="CADCVX010000599">
    <property type="protein sequence ID" value="CAA9536797.1"/>
    <property type="molecule type" value="Genomic_DNA"/>
</dbReference>
<name>A0A6J4U2P8_9SPHN</name>
<evidence type="ECO:0000259" key="2">
    <source>
        <dbReference type="Pfam" id="PF17137"/>
    </source>
</evidence>
<proteinExistence type="predicted"/>
<feature type="compositionally biased region" description="Basic and acidic residues" evidence="1">
    <location>
        <begin position="8"/>
        <end position="26"/>
    </location>
</feature>